<organism evidence="1">
    <name type="scientific">Tolypothrix bouteillei VB521301</name>
    <dbReference type="NCBI Taxonomy" id="1479485"/>
    <lineage>
        <taxon>Bacteria</taxon>
        <taxon>Bacillati</taxon>
        <taxon>Cyanobacteriota</taxon>
        <taxon>Cyanophyceae</taxon>
        <taxon>Nostocales</taxon>
        <taxon>Tolypothrichaceae</taxon>
        <taxon>Tolypothrix</taxon>
    </lineage>
</organism>
<comment type="caution">
    <text evidence="1">The sequence shown here is derived from an EMBL/GenBank/DDBJ whole genome shotgun (WGS) entry which is preliminary data.</text>
</comment>
<proteinExistence type="predicted"/>
<sequence>MSQITQPSDLLPLGEIIKDMMADKYCWQALLTDDNQLRLYLGTGVSSSIEPELNEQQEWIFRGQTNSWKLESVNQATSYSDEDELGFIEFGHQIITTSQENAASINEKLRVLERTYLIFFGFPYTTFDLSITFDPQPKLNFDPQPELAFSLKYRLTLMPDLEADLPYWEFITPNQMLLKFGPGKAWYHTVLQP</sequence>
<accession>A0A0C1NMD7</accession>
<name>A0A0C1NMD7_9CYAN</name>
<gene>
    <name evidence="1" type="ORF">DA73_0201230</name>
</gene>
<dbReference type="EMBL" id="JHEG02000001">
    <property type="protein sequence ID" value="KIE13991.1"/>
    <property type="molecule type" value="Genomic_DNA"/>
</dbReference>
<dbReference type="OrthoDB" id="5185189at2"/>
<evidence type="ECO:0000313" key="1">
    <source>
        <dbReference type="EMBL" id="KIE13991.1"/>
    </source>
</evidence>
<reference evidence="1" key="1">
    <citation type="journal article" date="2015" name="Genome Announc.">
        <title>Draft Genome Sequence of Tolypothrix boutellei Strain VB521301.</title>
        <authorList>
            <person name="Chandrababunaidu M.M."/>
            <person name="Singh D."/>
            <person name="Sen D."/>
            <person name="Bhan S."/>
            <person name="Das S."/>
            <person name="Gupta A."/>
            <person name="Adhikary S.P."/>
            <person name="Tripathy S."/>
        </authorList>
    </citation>
    <scope>NUCLEOTIDE SEQUENCE</scope>
    <source>
        <strain evidence="1">VB521301</strain>
    </source>
</reference>
<dbReference type="AlphaFoldDB" id="A0A0C1NMD7"/>
<protein>
    <submittedName>
        <fullName evidence="1">Uncharacterized protein</fullName>
    </submittedName>
</protein>